<feature type="domain" description="DUS-like FMN-binding" evidence="6">
    <location>
        <begin position="16"/>
        <end position="259"/>
    </location>
</feature>
<gene>
    <name evidence="7" type="ORF">RDWZM_009347</name>
</gene>
<dbReference type="SUPFAM" id="SSF54768">
    <property type="entry name" value="dsRNA-binding domain-like"/>
    <property type="match status" value="1"/>
</dbReference>
<dbReference type="GO" id="GO:0005737">
    <property type="term" value="C:cytoplasm"/>
    <property type="evidence" value="ECO:0007669"/>
    <property type="project" value="TreeGrafter"/>
</dbReference>
<dbReference type="CDD" id="cd02801">
    <property type="entry name" value="DUS_like_FMN"/>
    <property type="match status" value="1"/>
</dbReference>
<name>A0A9Q0M2Y6_BLOTA</name>
<dbReference type="Pfam" id="PF01207">
    <property type="entry name" value="Dus"/>
    <property type="match status" value="1"/>
</dbReference>
<evidence type="ECO:0000256" key="4">
    <source>
        <dbReference type="ARBA" id="ARBA00022694"/>
    </source>
</evidence>
<dbReference type="EMBL" id="JAPWDV010000003">
    <property type="protein sequence ID" value="KAJ6218190.1"/>
    <property type="molecule type" value="Genomic_DNA"/>
</dbReference>
<proteinExistence type="predicted"/>
<dbReference type="InterPro" id="IPR013785">
    <property type="entry name" value="Aldolase_TIM"/>
</dbReference>
<dbReference type="Gene3D" id="3.30.160.20">
    <property type="match status" value="1"/>
</dbReference>
<accession>A0A9Q0M2Y6</accession>
<evidence type="ECO:0000259" key="6">
    <source>
        <dbReference type="Pfam" id="PF01207"/>
    </source>
</evidence>
<dbReference type="GO" id="GO:0017150">
    <property type="term" value="F:tRNA dihydrouridine synthase activity"/>
    <property type="evidence" value="ECO:0007669"/>
    <property type="project" value="InterPro"/>
</dbReference>
<keyword evidence="5" id="KW-0560">Oxidoreductase</keyword>
<keyword evidence="3" id="KW-0288">FMN</keyword>
<comment type="caution">
    <text evidence="7">The sequence shown here is derived from an EMBL/GenBank/DDBJ whole genome shotgun (WGS) entry which is preliminary data.</text>
</comment>
<dbReference type="InterPro" id="IPR035587">
    <property type="entry name" value="DUS-like_FMN-bd"/>
</dbReference>
<evidence type="ECO:0000313" key="8">
    <source>
        <dbReference type="Proteomes" id="UP001142055"/>
    </source>
</evidence>
<evidence type="ECO:0000256" key="1">
    <source>
        <dbReference type="ARBA" id="ARBA00001917"/>
    </source>
</evidence>
<dbReference type="InterPro" id="IPR018517">
    <property type="entry name" value="tRNA_hU_synthase_CS"/>
</dbReference>
<dbReference type="PANTHER" id="PTHR45936">
    <property type="entry name" value="TRNA-DIHYDROURIDINE(20) SYNTHASE [NAD(P)+]-LIKE"/>
    <property type="match status" value="1"/>
</dbReference>
<evidence type="ECO:0000256" key="5">
    <source>
        <dbReference type="ARBA" id="ARBA00023002"/>
    </source>
</evidence>
<dbReference type="GO" id="GO:0050660">
    <property type="term" value="F:flavin adenine dinucleotide binding"/>
    <property type="evidence" value="ECO:0007669"/>
    <property type="project" value="InterPro"/>
</dbReference>
<organism evidence="7 8">
    <name type="scientific">Blomia tropicalis</name>
    <name type="common">Mite</name>
    <dbReference type="NCBI Taxonomy" id="40697"/>
    <lineage>
        <taxon>Eukaryota</taxon>
        <taxon>Metazoa</taxon>
        <taxon>Ecdysozoa</taxon>
        <taxon>Arthropoda</taxon>
        <taxon>Chelicerata</taxon>
        <taxon>Arachnida</taxon>
        <taxon>Acari</taxon>
        <taxon>Acariformes</taxon>
        <taxon>Sarcoptiformes</taxon>
        <taxon>Astigmata</taxon>
        <taxon>Glycyphagoidea</taxon>
        <taxon>Echimyopodidae</taxon>
        <taxon>Blomia</taxon>
    </lineage>
</organism>
<sequence>MSPDRRKESFYANKVILAPMVRVGTLPMRLLSLRYGADLVYSEEIIDFKLIKSRRYVNEESKTIDFIDESGFVVFRTNDEEKSKVIVQIGTNDPTRAVLAAKMVEDDVAGIDINMGCPKSFSLKGGMGAALLTNPDMIHDILTQLKANIKKPVSCKIRVLPDLNATLDLVRMIQKTGVDAIAVHGRTKDERPRDPNRDEFIRAIVDNVQIPVIANGASSEIRCYSDIEKFKTRVRASSVMIARAAMKNCSLFDKNGKRVNDIEDLIKQYLRLSIQFDNNAMNTKYCIQQMLGPLQELDRGKQFIGSYDLETMSKIYELHEYYIQTEDERNSKKIVPNDLPKPMVNKEGQIDVIELPIVFDKNLFEFKTLPKNILNRFITQNKMERPKIRTYQVEKQYHSVIQFMDKTYSTPYLEKAKRLSEQSATLVLLISLGLFADRSVIDKCLVSEHNIVHALQHFENGKVYYIKINK</sequence>
<comment type="cofactor">
    <cofactor evidence="1">
        <name>FMN</name>
        <dbReference type="ChEBI" id="CHEBI:58210"/>
    </cofactor>
</comment>
<protein>
    <recommendedName>
        <fullName evidence="6">DUS-like FMN-binding domain-containing protein</fullName>
    </recommendedName>
</protein>
<dbReference type="OMA" id="XENDVAG"/>
<keyword evidence="8" id="KW-1185">Reference proteome</keyword>
<reference evidence="7" key="1">
    <citation type="submission" date="2022-12" db="EMBL/GenBank/DDBJ databases">
        <title>Genome assemblies of Blomia tropicalis.</title>
        <authorList>
            <person name="Cui Y."/>
        </authorList>
    </citation>
    <scope>NUCLEOTIDE SEQUENCE</scope>
    <source>
        <tissue evidence="7">Adult mites</tissue>
    </source>
</reference>
<dbReference type="PROSITE" id="PS01136">
    <property type="entry name" value="UPF0034"/>
    <property type="match status" value="1"/>
</dbReference>
<evidence type="ECO:0000313" key="7">
    <source>
        <dbReference type="EMBL" id="KAJ6218190.1"/>
    </source>
</evidence>
<keyword evidence="4" id="KW-0819">tRNA processing</keyword>
<dbReference type="PANTHER" id="PTHR45936:SF1">
    <property type="entry name" value="TRNA-DIHYDROURIDINE(20) SYNTHASE [NAD(P)+]-LIKE"/>
    <property type="match status" value="1"/>
</dbReference>
<dbReference type="InterPro" id="IPR052582">
    <property type="entry name" value="tRNA-DUS-like"/>
</dbReference>
<dbReference type="SUPFAM" id="SSF51395">
    <property type="entry name" value="FMN-linked oxidoreductases"/>
    <property type="match status" value="1"/>
</dbReference>
<dbReference type="Proteomes" id="UP001142055">
    <property type="component" value="Chromosome 3"/>
</dbReference>
<evidence type="ECO:0000256" key="2">
    <source>
        <dbReference type="ARBA" id="ARBA00022630"/>
    </source>
</evidence>
<dbReference type="Gene3D" id="3.20.20.70">
    <property type="entry name" value="Aldolase class I"/>
    <property type="match status" value="1"/>
</dbReference>
<dbReference type="AlphaFoldDB" id="A0A9Q0M2Y6"/>
<evidence type="ECO:0000256" key="3">
    <source>
        <dbReference type="ARBA" id="ARBA00022643"/>
    </source>
</evidence>
<keyword evidence="2" id="KW-0285">Flavoprotein</keyword>